<dbReference type="AlphaFoldDB" id="A0A196S9U4"/>
<dbReference type="GO" id="GO:0005737">
    <property type="term" value="C:cytoplasm"/>
    <property type="evidence" value="ECO:0007669"/>
    <property type="project" value="UniProtKB-SubCell"/>
</dbReference>
<dbReference type="InterPro" id="IPR050637">
    <property type="entry name" value="NLRP_innate_immun_reg"/>
</dbReference>
<reference evidence="4 5" key="1">
    <citation type="submission" date="2016-05" db="EMBL/GenBank/DDBJ databases">
        <title>Nuclear genome of Blastocystis sp. subtype 1 NandII.</title>
        <authorList>
            <person name="Gentekaki E."/>
            <person name="Curtis B."/>
            <person name="Stairs C."/>
            <person name="Eme L."/>
            <person name="Herman E."/>
            <person name="Klimes V."/>
            <person name="Arias M.C."/>
            <person name="Elias M."/>
            <person name="Hilliou F."/>
            <person name="Klute M."/>
            <person name="Malik S.-B."/>
            <person name="Pightling A."/>
            <person name="Rachubinski R."/>
            <person name="Salas D."/>
            <person name="Schlacht A."/>
            <person name="Suga H."/>
            <person name="Archibald J."/>
            <person name="Ball S.G."/>
            <person name="Clark G."/>
            <person name="Dacks J."/>
            <person name="Van Der Giezen M."/>
            <person name="Tsaousis A."/>
            <person name="Roger A."/>
        </authorList>
    </citation>
    <scope>NUCLEOTIDE SEQUENCE [LARGE SCALE GENOMIC DNA]</scope>
    <source>
        <strain evidence="5">ATCC 50177 / NandII</strain>
    </source>
</reference>
<comment type="subcellular location">
    <subcellularLocation>
        <location evidence="1">Cytoplasm</location>
    </subcellularLocation>
</comment>
<dbReference type="PANTHER" id="PTHR45690:SF19">
    <property type="entry name" value="NACHT, LRR AND PYD DOMAINS-CONTAINING PROTEIN 3"/>
    <property type="match status" value="1"/>
</dbReference>
<name>A0A196S9U4_BLAHN</name>
<comment type="caution">
    <text evidence="4">The sequence shown here is derived from an EMBL/GenBank/DDBJ whole genome shotgun (WGS) entry which is preliminary data.</text>
</comment>
<organism evidence="4 5">
    <name type="scientific">Blastocystis sp. subtype 1 (strain ATCC 50177 / NandII)</name>
    <dbReference type="NCBI Taxonomy" id="478820"/>
    <lineage>
        <taxon>Eukaryota</taxon>
        <taxon>Sar</taxon>
        <taxon>Stramenopiles</taxon>
        <taxon>Bigyra</taxon>
        <taxon>Opalozoa</taxon>
        <taxon>Opalinata</taxon>
        <taxon>Blastocystidae</taxon>
        <taxon>Blastocystis</taxon>
    </lineage>
</organism>
<evidence type="ECO:0000256" key="2">
    <source>
        <dbReference type="ARBA" id="ARBA00022490"/>
    </source>
</evidence>
<protein>
    <submittedName>
        <fullName evidence="4">Tyrosine-protein phosphatase</fullName>
    </submittedName>
</protein>
<dbReference type="OrthoDB" id="45061at2759"/>
<keyword evidence="2" id="KW-0963">Cytoplasm</keyword>
<keyword evidence="3" id="KW-0677">Repeat</keyword>
<accession>A0A196S9U4</accession>
<dbReference type="STRING" id="478820.A0A196S9U4"/>
<evidence type="ECO:0000313" key="4">
    <source>
        <dbReference type="EMBL" id="OAO13106.1"/>
    </source>
</evidence>
<dbReference type="Proteomes" id="UP000078348">
    <property type="component" value="Unassembled WGS sequence"/>
</dbReference>
<dbReference type="PANTHER" id="PTHR45690">
    <property type="entry name" value="NACHT, LRR AND PYD DOMAINS-CONTAINING PROTEIN 12"/>
    <property type="match status" value="1"/>
</dbReference>
<dbReference type="InterPro" id="IPR032675">
    <property type="entry name" value="LRR_dom_sf"/>
</dbReference>
<sequence length="666" mass="74891">MMKVAEYCDVTSQNLLSTVNKYFNSLIRTTRTTADINCQPGWVDAINRSPFLKTIGLWRESTPEDTKRFCRIVKNDGFPELTDLKLVYMDDNSLQMILSALNTKINRSLRLNILSADFTAGIVLSVYNVSQRLCYAFAEAAQESLCHILGRFRLLTSDIDGVEAFFKTVDFSGFARLDEIDLSTCPLQRRGFEWFIRSVWPEGLSGASLAPVRVLRLSDCQIHNSGMVSLTQVMRRGLFANLEEFDLSSNKVSDKGLQLLAEAIRGFACPKLKILNLTDNFVSVGHLSPLFDALAEGACPLLSEIEFGHTGIGEEDLAAFARFARTPNAENITRVNLSNNPQVTGALPELFRALREGTCCAVKTLLMEGVSFSLTEVRELAEWMLSGHASHLRALVLRSNLLDEEAFWLLLSTMIDPRCPRIHVVDFSSNLIGSFAEPRWLELLARDGEEVFFEQIDYGFNPLTDNDMRLLLMFMARFSPLERTSRVGFASNLITAETLGYYFKALPEGPCSLNYLAIDSCSVQGCGAYLFDFLASDASRNLTSLSLRDCGLTREDVFRMLDGFDKQVCTKLMSLRLDGNASIDDSFITRFIVSYKERESFPNLSRLDAGYTEVDMEGMMELIDFLKEDQGIRLQSLDFTSINVSSEEKEQLKEEMEDCYSVHLSL</sequence>
<dbReference type="InterPro" id="IPR001611">
    <property type="entry name" value="Leu-rich_rpt"/>
</dbReference>
<evidence type="ECO:0000256" key="1">
    <source>
        <dbReference type="ARBA" id="ARBA00004496"/>
    </source>
</evidence>
<dbReference type="SMART" id="SM00368">
    <property type="entry name" value="LRR_RI"/>
    <property type="match status" value="4"/>
</dbReference>
<gene>
    <name evidence="4" type="ORF">AV274_5189</name>
</gene>
<dbReference type="Gene3D" id="3.80.10.10">
    <property type="entry name" value="Ribonuclease Inhibitor"/>
    <property type="match status" value="2"/>
</dbReference>
<evidence type="ECO:0000256" key="3">
    <source>
        <dbReference type="ARBA" id="ARBA00022737"/>
    </source>
</evidence>
<keyword evidence="5" id="KW-1185">Reference proteome</keyword>
<evidence type="ECO:0000313" key="5">
    <source>
        <dbReference type="Proteomes" id="UP000078348"/>
    </source>
</evidence>
<dbReference type="Pfam" id="PF13516">
    <property type="entry name" value="LRR_6"/>
    <property type="match status" value="2"/>
</dbReference>
<dbReference type="SUPFAM" id="SSF52047">
    <property type="entry name" value="RNI-like"/>
    <property type="match status" value="1"/>
</dbReference>
<proteinExistence type="predicted"/>
<dbReference type="EMBL" id="LXWW01000460">
    <property type="protein sequence ID" value="OAO13106.1"/>
    <property type="molecule type" value="Genomic_DNA"/>
</dbReference>